<comment type="caution">
    <text evidence="1">The sequence shown here is derived from an EMBL/GenBank/DDBJ whole genome shotgun (WGS) entry which is preliminary data.</text>
</comment>
<organism evidence="1 2">
    <name type="scientific">Molorchus minor</name>
    <dbReference type="NCBI Taxonomy" id="1323400"/>
    <lineage>
        <taxon>Eukaryota</taxon>
        <taxon>Metazoa</taxon>
        <taxon>Ecdysozoa</taxon>
        <taxon>Arthropoda</taxon>
        <taxon>Hexapoda</taxon>
        <taxon>Insecta</taxon>
        <taxon>Pterygota</taxon>
        <taxon>Neoptera</taxon>
        <taxon>Endopterygota</taxon>
        <taxon>Coleoptera</taxon>
        <taxon>Polyphaga</taxon>
        <taxon>Cucujiformia</taxon>
        <taxon>Chrysomeloidea</taxon>
        <taxon>Cerambycidae</taxon>
        <taxon>Lamiinae</taxon>
        <taxon>Monochamini</taxon>
        <taxon>Molorchus</taxon>
    </lineage>
</organism>
<dbReference type="Proteomes" id="UP001162164">
    <property type="component" value="Unassembled WGS sequence"/>
</dbReference>
<name>A0ABQ9JIN9_9CUCU</name>
<proteinExistence type="predicted"/>
<sequence length="74" mass="8379">MDEITRTETQHHINCILHEAEMKKLHEKYNIEPAAAVNVEYDEPSSPRDCDAESNQVVCDSGYTINIKTDNSVS</sequence>
<keyword evidence="2" id="KW-1185">Reference proteome</keyword>
<protein>
    <submittedName>
        <fullName evidence="1">Uncharacterized protein</fullName>
    </submittedName>
</protein>
<accession>A0ABQ9JIN9</accession>
<reference evidence="1" key="1">
    <citation type="journal article" date="2023" name="Insect Mol. Biol.">
        <title>Genome sequencing provides insights into the evolution of gene families encoding plant cell wall-degrading enzymes in longhorned beetles.</title>
        <authorList>
            <person name="Shin N.R."/>
            <person name="Okamura Y."/>
            <person name="Kirsch R."/>
            <person name="Pauchet Y."/>
        </authorList>
    </citation>
    <scope>NUCLEOTIDE SEQUENCE</scope>
    <source>
        <strain evidence="1">MMC_N1</strain>
    </source>
</reference>
<gene>
    <name evidence="1" type="ORF">NQ317_002899</name>
</gene>
<dbReference type="EMBL" id="JAPWTJ010000492">
    <property type="protein sequence ID" value="KAJ8977925.1"/>
    <property type="molecule type" value="Genomic_DNA"/>
</dbReference>
<evidence type="ECO:0000313" key="2">
    <source>
        <dbReference type="Proteomes" id="UP001162164"/>
    </source>
</evidence>
<evidence type="ECO:0000313" key="1">
    <source>
        <dbReference type="EMBL" id="KAJ8977925.1"/>
    </source>
</evidence>